<dbReference type="Proteomes" id="UP001202248">
    <property type="component" value="Unassembled WGS sequence"/>
</dbReference>
<proteinExistence type="predicted"/>
<dbReference type="RefSeq" id="WP_240832103.1">
    <property type="nucleotide sequence ID" value="NZ_JAKWBL010000004.1"/>
</dbReference>
<sequence>MKFGQVSDPSGIDFKLPKDAAATTEILGKSKVKHFEAYVGCAKWNKTDLKGFYPKGIKDELAYYSGQFNSIELNATFYGMPTADQVVKWTEKTPKEFKFFPKLTNSISHFKRLTPDSLPLAETFCNAISNFEKKLGMAFLQLHDKFSPKEFDKLQNFINNFPKGIPLAVEVRNEAWFSDPLQWGSFCNLLEKKKMSNIIVDTAGRRDMVHMRLTTPEAFIRFVGCNDDKIDKKRLDDWLKRIEKWHQEGLKKLYFFVHQNVELSSPLLSAYFIEKLNKNLNLDLKIPEKPVDKKDNGQKKLF</sequence>
<protein>
    <submittedName>
        <fullName evidence="1">DUF72 domain-containing protein</fullName>
    </submittedName>
</protein>
<dbReference type="InterPro" id="IPR002763">
    <property type="entry name" value="DUF72"/>
</dbReference>
<dbReference type="InterPro" id="IPR036520">
    <property type="entry name" value="UPF0759_sf"/>
</dbReference>
<gene>
    <name evidence="1" type="ORF">MKP09_20280</name>
</gene>
<dbReference type="PANTHER" id="PTHR30348:SF9">
    <property type="entry name" value="UPF0759 PROTEIN YECE"/>
    <property type="match status" value="1"/>
</dbReference>
<dbReference type="PANTHER" id="PTHR30348">
    <property type="entry name" value="UNCHARACTERIZED PROTEIN YECE"/>
    <property type="match status" value="1"/>
</dbReference>
<evidence type="ECO:0000313" key="1">
    <source>
        <dbReference type="EMBL" id="MCH5600089.1"/>
    </source>
</evidence>
<dbReference type="Pfam" id="PF01904">
    <property type="entry name" value="DUF72"/>
    <property type="match status" value="1"/>
</dbReference>
<keyword evidence="2" id="KW-1185">Reference proteome</keyword>
<dbReference type="SUPFAM" id="SSF117396">
    <property type="entry name" value="TM1631-like"/>
    <property type="match status" value="1"/>
</dbReference>
<reference evidence="1 2" key="1">
    <citation type="submission" date="2022-02" db="EMBL/GenBank/DDBJ databases">
        <authorList>
            <person name="Min J."/>
        </authorList>
    </citation>
    <scope>NUCLEOTIDE SEQUENCE [LARGE SCALE GENOMIC DNA]</scope>
    <source>
        <strain evidence="1 2">GR10-1</strain>
    </source>
</reference>
<comment type="caution">
    <text evidence="1">The sequence shown here is derived from an EMBL/GenBank/DDBJ whole genome shotgun (WGS) entry which is preliminary data.</text>
</comment>
<evidence type="ECO:0000313" key="2">
    <source>
        <dbReference type="Proteomes" id="UP001202248"/>
    </source>
</evidence>
<organism evidence="1 2">
    <name type="scientific">Niabella ginsengisoli</name>
    <dbReference type="NCBI Taxonomy" id="522298"/>
    <lineage>
        <taxon>Bacteria</taxon>
        <taxon>Pseudomonadati</taxon>
        <taxon>Bacteroidota</taxon>
        <taxon>Chitinophagia</taxon>
        <taxon>Chitinophagales</taxon>
        <taxon>Chitinophagaceae</taxon>
        <taxon>Niabella</taxon>
    </lineage>
</organism>
<dbReference type="Gene3D" id="3.20.20.410">
    <property type="entry name" value="Protein of unknown function UPF0759"/>
    <property type="match status" value="1"/>
</dbReference>
<accession>A0ABS9SNX9</accession>
<name>A0ABS9SNX9_9BACT</name>
<dbReference type="EMBL" id="JAKWBL010000004">
    <property type="protein sequence ID" value="MCH5600089.1"/>
    <property type="molecule type" value="Genomic_DNA"/>
</dbReference>